<reference evidence="2 3" key="1">
    <citation type="submission" date="2023-02" db="EMBL/GenBank/DDBJ databases">
        <title>LHISI_Scaffold_Assembly.</title>
        <authorList>
            <person name="Stuart O.P."/>
            <person name="Cleave R."/>
            <person name="Magrath M.J.L."/>
            <person name="Mikheyev A.S."/>
        </authorList>
    </citation>
    <scope>NUCLEOTIDE SEQUENCE [LARGE SCALE GENOMIC DNA]</scope>
    <source>
        <strain evidence="2">Daus_M_001</strain>
        <tissue evidence="2">Leg muscle</tissue>
    </source>
</reference>
<keyword evidence="1" id="KW-0175">Coiled coil</keyword>
<dbReference type="EMBL" id="JARBHB010000002">
    <property type="protein sequence ID" value="KAJ8893660.1"/>
    <property type="molecule type" value="Genomic_DNA"/>
</dbReference>
<accession>A0ABQ9IAG4</accession>
<evidence type="ECO:0000313" key="2">
    <source>
        <dbReference type="EMBL" id="KAJ8893660.1"/>
    </source>
</evidence>
<evidence type="ECO:0000313" key="3">
    <source>
        <dbReference type="Proteomes" id="UP001159363"/>
    </source>
</evidence>
<name>A0ABQ9IAG4_9NEOP</name>
<comment type="caution">
    <text evidence="2">The sequence shown here is derived from an EMBL/GenBank/DDBJ whole genome shotgun (WGS) entry which is preliminary data.</text>
</comment>
<protein>
    <submittedName>
        <fullName evidence="2">Uncharacterized protein</fullName>
    </submittedName>
</protein>
<gene>
    <name evidence="2" type="ORF">PR048_006260</name>
</gene>
<proteinExistence type="predicted"/>
<dbReference type="Proteomes" id="UP001159363">
    <property type="component" value="Chromosome 2"/>
</dbReference>
<keyword evidence="3" id="KW-1185">Reference proteome</keyword>
<organism evidence="2 3">
    <name type="scientific">Dryococelus australis</name>
    <dbReference type="NCBI Taxonomy" id="614101"/>
    <lineage>
        <taxon>Eukaryota</taxon>
        <taxon>Metazoa</taxon>
        <taxon>Ecdysozoa</taxon>
        <taxon>Arthropoda</taxon>
        <taxon>Hexapoda</taxon>
        <taxon>Insecta</taxon>
        <taxon>Pterygota</taxon>
        <taxon>Neoptera</taxon>
        <taxon>Polyneoptera</taxon>
        <taxon>Phasmatodea</taxon>
        <taxon>Verophasmatodea</taxon>
        <taxon>Anareolatae</taxon>
        <taxon>Phasmatidae</taxon>
        <taxon>Eurycanthinae</taxon>
        <taxon>Dryococelus</taxon>
    </lineage>
</organism>
<evidence type="ECO:0000256" key="1">
    <source>
        <dbReference type="SAM" id="Coils"/>
    </source>
</evidence>
<sequence>MKSKKEPVEEAVEENNMYRNLTVAFVGSWQKWGHTSLNGIVSATSVDTGKVTDIAILSKHYYKTRMCWTCTEANGYKIAIRQNTDSVEKMKGEESWCKYNRGKITGETYGHLHSLPFAIMEEIKPIFRGLSDINLLKKCLHGRTQNPNEYVNSVIWNRLPKTVFVQIRTLHFGVYDAVASFNKDNIAKCKVLEELGLSIGSLTADAILQIYLESLRQAEMRVKILHEKIRQARRSVKRKLESEMEEDIYDPIYGAGMH</sequence>
<feature type="coiled-coil region" evidence="1">
    <location>
        <begin position="215"/>
        <end position="246"/>
    </location>
</feature>